<gene>
    <name evidence="2" type="ORF">Sru01_09910</name>
</gene>
<feature type="compositionally biased region" description="Basic residues" evidence="1">
    <location>
        <begin position="70"/>
        <end position="79"/>
    </location>
</feature>
<dbReference type="RefSeq" id="WP_203982641.1">
    <property type="nucleotide sequence ID" value="NZ_BOOU01000013.1"/>
</dbReference>
<proteinExistence type="predicted"/>
<evidence type="ECO:0000256" key="1">
    <source>
        <dbReference type="SAM" id="MobiDB-lite"/>
    </source>
</evidence>
<evidence type="ECO:0000313" key="3">
    <source>
        <dbReference type="Proteomes" id="UP000655287"/>
    </source>
</evidence>
<evidence type="ECO:0000313" key="2">
    <source>
        <dbReference type="EMBL" id="GII76009.1"/>
    </source>
</evidence>
<organism evidence="2 3">
    <name type="scientific">Sphaerisporangium rufum</name>
    <dbReference type="NCBI Taxonomy" id="1381558"/>
    <lineage>
        <taxon>Bacteria</taxon>
        <taxon>Bacillati</taxon>
        <taxon>Actinomycetota</taxon>
        <taxon>Actinomycetes</taxon>
        <taxon>Streptosporangiales</taxon>
        <taxon>Streptosporangiaceae</taxon>
        <taxon>Sphaerisporangium</taxon>
    </lineage>
</organism>
<name>A0A919QXQ2_9ACTN</name>
<comment type="caution">
    <text evidence="2">The sequence shown here is derived from an EMBL/GenBank/DDBJ whole genome shotgun (WGS) entry which is preliminary data.</text>
</comment>
<dbReference type="EMBL" id="BOOU01000013">
    <property type="protein sequence ID" value="GII76009.1"/>
    <property type="molecule type" value="Genomic_DNA"/>
</dbReference>
<feature type="region of interest" description="Disordered" evidence="1">
    <location>
        <begin position="1"/>
        <end position="23"/>
    </location>
</feature>
<sequence length="79" mass="8866">MLRSWPDSQWPAGRSPAGRPPAPYPYLEDTMAAKRSLLHELINVVSKLSSEIVGRPTSPGPVVDPERHPHPVNRPRRPR</sequence>
<protein>
    <submittedName>
        <fullName evidence="2">Uncharacterized protein</fullName>
    </submittedName>
</protein>
<dbReference type="Proteomes" id="UP000655287">
    <property type="component" value="Unassembled WGS sequence"/>
</dbReference>
<reference evidence="2" key="1">
    <citation type="submission" date="2021-01" db="EMBL/GenBank/DDBJ databases">
        <title>Whole genome shotgun sequence of Sphaerisporangium rufum NBRC 109079.</title>
        <authorList>
            <person name="Komaki H."/>
            <person name="Tamura T."/>
        </authorList>
    </citation>
    <scope>NUCLEOTIDE SEQUENCE</scope>
    <source>
        <strain evidence="2">NBRC 109079</strain>
    </source>
</reference>
<feature type="region of interest" description="Disordered" evidence="1">
    <location>
        <begin position="52"/>
        <end position="79"/>
    </location>
</feature>
<keyword evidence="3" id="KW-1185">Reference proteome</keyword>
<accession>A0A919QXQ2</accession>
<dbReference type="AlphaFoldDB" id="A0A919QXQ2"/>